<dbReference type="EMBL" id="CAMAPE010000068">
    <property type="protein sequence ID" value="CAH9115780.1"/>
    <property type="molecule type" value="Genomic_DNA"/>
</dbReference>
<name>A0A9P0ZX79_CUSEU</name>
<sequence>MSSSRRGVNWSVKEDVVLCNRGRLFGAEFTRYFRHKVMFLELEIQIQSRFKIINNQCSLWKVCVRKTNATPRSGSNLEDLNFQAKDIFMNDNNGKAFKFEHAWRVLQCGGKENPMSYNVL</sequence>
<evidence type="ECO:0000313" key="2">
    <source>
        <dbReference type="Proteomes" id="UP001152484"/>
    </source>
</evidence>
<protein>
    <submittedName>
        <fullName evidence="1">Uncharacterized protein</fullName>
    </submittedName>
</protein>
<organism evidence="1 2">
    <name type="scientific">Cuscuta europaea</name>
    <name type="common">European dodder</name>
    <dbReference type="NCBI Taxonomy" id="41803"/>
    <lineage>
        <taxon>Eukaryota</taxon>
        <taxon>Viridiplantae</taxon>
        <taxon>Streptophyta</taxon>
        <taxon>Embryophyta</taxon>
        <taxon>Tracheophyta</taxon>
        <taxon>Spermatophyta</taxon>
        <taxon>Magnoliopsida</taxon>
        <taxon>eudicotyledons</taxon>
        <taxon>Gunneridae</taxon>
        <taxon>Pentapetalae</taxon>
        <taxon>asterids</taxon>
        <taxon>lamiids</taxon>
        <taxon>Solanales</taxon>
        <taxon>Convolvulaceae</taxon>
        <taxon>Cuscuteae</taxon>
        <taxon>Cuscuta</taxon>
        <taxon>Cuscuta subgen. Cuscuta</taxon>
    </lineage>
</organism>
<dbReference type="Proteomes" id="UP001152484">
    <property type="component" value="Unassembled WGS sequence"/>
</dbReference>
<proteinExistence type="predicted"/>
<keyword evidence="2" id="KW-1185">Reference proteome</keyword>
<dbReference type="PANTHER" id="PTHR45023:SF4">
    <property type="entry name" value="GLYCINE-RICH PROTEIN-RELATED"/>
    <property type="match status" value="1"/>
</dbReference>
<evidence type="ECO:0000313" key="1">
    <source>
        <dbReference type="EMBL" id="CAH9115780.1"/>
    </source>
</evidence>
<gene>
    <name evidence="1" type="ORF">CEURO_LOCUS20932</name>
</gene>
<dbReference type="PANTHER" id="PTHR45023">
    <property type="match status" value="1"/>
</dbReference>
<reference evidence="1" key="1">
    <citation type="submission" date="2022-07" db="EMBL/GenBank/DDBJ databases">
        <authorList>
            <person name="Macas J."/>
            <person name="Novak P."/>
            <person name="Neumann P."/>
        </authorList>
    </citation>
    <scope>NUCLEOTIDE SEQUENCE</scope>
</reference>
<dbReference type="OrthoDB" id="2507178at2759"/>
<dbReference type="AlphaFoldDB" id="A0A9P0ZX79"/>
<accession>A0A9P0ZX79</accession>
<comment type="caution">
    <text evidence="1">The sequence shown here is derived from an EMBL/GenBank/DDBJ whole genome shotgun (WGS) entry which is preliminary data.</text>
</comment>